<sequence length="358" mass="40365">MLGSKLSSFLLLALSVVSLASPTPDPSGRSAGKRCEDPVERKNWNKLSKSERKSFTKAVLCLANKPAKYRKHIPGATSRYDEFHGVHVQQGGEIHFVGHFIIWHRYFLLAYEKALREECGWKQGLPYWDWIADVASGDKMDDWEIFDSEYGFGGNGPWMEIPEGQEVFPVPGRTGGGCVPDGPFTTKNFHVGLGPGANASVSNPHCLRRDFSPEIVEYNLVQETWDEVVGQSDYGRFAKRLEAEPSWGMKNIHGGGHFGVGGSLGDMGDAYNSPGDPLFYLHHNNLDRVYWEWQKKDLKKRLWDVSGPIHMFDYANQKGGNVTLDFEINLGPLSGTRKLWELLDIRREGMCYEFEDSD</sequence>
<gene>
    <name evidence="7" type="ORF">PCON_12257</name>
</gene>
<dbReference type="InterPro" id="IPR008922">
    <property type="entry name" value="Di-copper_centre_dom_sf"/>
</dbReference>
<dbReference type="AlphaFoldDB" id="U4L6R9"/>
<feature type="domain" description="Tyrosinase copper-binding" evidence="5">
    <location>
        <begin position="95"/>
        <end position="112"/>
    </location>
</feature>
<dbReference type="Proteomes" id="UP000018144">
    <property type="component" value="Unassembled WGS sequence"/>
</dbReference>
<feature type="signal peptide" evidence="4">
    <location>
        <begin position="1"/>
        <end position="20"/>
    </location>
</feature>
<name>U4L6R9_PYROM</name>
<dbReference type="GO" id="GO:0016491">
    <property type="term" value="F:oxidoreductase activity"/>
    <property type="evidence" value="ECO:0007669"/>
    <property type="project" value="InterPro"/>
</dbReference>
<dbReference type="InterPro" id="IPR050316">
    <property type="entry name" value="Tyrosinase/Hemocyanin"/>
</dbReference>
<dbReference type="EMBL" id="HF935723">
    <property type="protein sequence ID" value="CCX12663.1"/>
    <property type="molecule type" value="Genomic_DNA"/>
</dbReference>
<dbReference type="InterPro" id="IPR002227">
    <property type="entry name" value="Tyrosinase_Cu-bd"/>
</dbReference>
<evidence type="ECO:0000256" key="1">
    <source>
        <dbReference type="ARBA" id="ARBA00022723"/>
    </source>
</evidence>
<dbReference type="Gene3D" id="1.10.1280.10">
    <property type="entry name" value="Di-copper center containing domain from catechol oxidase"/>
    <property type="match status" value="1"/>
</dbReference>
<proteinExistence type="predicted"/>
<dbReference type="Pfam" id="PF00264">
    <property type="entry name" value="Tyrosinase"/>
    <property type="match status" value="1"/>
</dbReference>
<evidence type="ECO:0000256" key="4">
    <source>
        <dbReference type="SAM" id="SignalP"/>
    </source>
</evidence>
<evidence type="ECO:0000313" key="7">
    <source>
        <dbReference type="EMBL" id="CCX12663.1"/>
    </source>
</evidence>
<dbReference type="PRINTS" id="PR00092">
    <property type="entry name" value="TYROSINASE"/>
</dbReference>
<dbReference type="PANTHER" id="PTHR11474:SF126">
    <property type="entry name" value="TYROSINASE-LIKE PROTEIN TYR-1-RELATED"/>
    <property type="match status" value="1"/>
</dbReference>
<dbReference type="STRING" id="1076935.U4L6R9"/>
<dbReference type="PROSITE" id="PS00497">
    <property type="entry name" value="TYROSINASE_1"/>
    <property type="match status" value="1"/>
</dbReference>
<evidence type="ECO:0000256" key="3">
    <source>
        <dbReference type="SAM" id="MobiDB-lite"/>
    </source>
</evidence>
<keyword evidence="2" id="KW-0186">Copper</keyword>
<feature type="domain" description="Tyrosinase copper-binding" evidence="6">
    <location>
        <begin position="276"/>
        <end position="287"/>
    </location>
</feature>
<protein>
    <submittedName>
        <fullName evidence="7">Similar to Tyrosinase acc. no. P06845</fullName>
    </submittedName>
</protein>
<dbReference type="OMA" id="PNCIRRD"/>
<keyword evidence="1" id="KW-0479">Metal-binding</keyword>
<evidence type="ECO:0000313" key="8">
    <source>
        <dbReference type="Proteomes" id="UP000018144"/>
    </source>
</evidence>
<evidence type="ECO:0000256" key="2">
    <source>
        <dbReference type="ARBA" id="ARBA00023008"/>
    </source>
</evidence>
<evidence type="ECO:0000259" key="6">
    <source>
        <dbReference type="PROSITE" id="PS00498"/>
    </source>
</evidence>
<reference evidence="7 8" key="1">
    <citation type="journal article" date="2013" name="PLoS Genet.">
        <title>The genome and development-dependent transcriptomes of Pyronema confluens: a window into fungal evolution.</title>
        <authorList>
            <person name="Traeger S."/>
            <person name="Altegoer F."/>
            <person name="Freitag M."/>
            <person name="Gabaldon T."/>
            <person name="Kempken F."/>
            <person name="Kumar A."/>
            <person name="Marcet-Houben M."/>
            <person name="Poggeler S."/>
            <person name="Stajich J.E."/>
            <person name="Nowrousian M."/>
        </authorList>
    </citation>
    <scope>NUCLEOTIDE SEQUENCE [LARGE SCALE GENOMIC DNA]</scope>
    <source>
        <strain evidence="8">CBS 100304</strain>
        <tissue evidence="7">Vegetative mycelium</tissue>
    </source>
</reference>
<keyword evidence="8" id="KW-1185">Reference proteome</keyword>
<feature type="chain" id="PRO_5004651165" evidence="4">
    <location>
        <begin position="21"/>
        <end position="358"/>
    </location>
</feature>
<dbReference type="PANTHER" id="PTHR11474">
    <property type="entry name" value="TYROSINASE FAMILY MEMBER"/>
    <property type="match status" value="1"/>
</dbReference>
<accession>U4L6R9</accession>
<feature type="region of interest" description="Disordered" evidence="3">
    <location>
        <begin position="21"/>
        <end position="41"/>
    </location>
</feature>
<dbReference type="SUPFAM" id="SSF48056">
    <property type="entry name" value="Di-copper centre-containing domain"/>
    <property type="match status" value="1"/>
</dbReference>
<dbReference type="eggNOG" id="ENOG502QV06">
    <property type="taxonomic scope" value="Eukaryota"/>
</dbReference>
<evidence type="ECO:0000259" key="5">
    <source>
        <dbReference type="PROSITE" id="PS00497"/>
    </source>
</evidence>
<keyword evidence="4" id="KW-0732">Signal</keyword>
<dbReference type="OrthoDB" id="6132182at2759"/>
<organism evidence="7 8">
    <name type="scientific">Pyronema omphalodes (strain CBS 100304)</name>
    <name type="common">Pyronema confluens</name>
    <dbReference type="NCBI Taxonomy" id="1076935"/>
    <lineage>
        <taxon>Eukaryota</taxon>
        <taxon>Fungi</taxon>
        <taxon>Dikarya</taxon>
        <taxon>Ascomycota</taxon>
        <taxon>Pezizomycotina</taxon>
        <taxon>Pezizomycetes</taxon>
        <taxon>Pezizales</taxon>
        <taxon>Pyronemataceae</taxon>
        <taxon>Pyronema</taxon>
    </lineage>
</organism>
<dbReference type="PROSITE" id="PS00498">
    <property type="entry name" value="TYROSINASE_2"/>
    <property type="match status" value="1"/>
</dbReference>
<dbReference type="GO" id="GO:0046872">
    <property type="term" value="F:metal ion binding"/>
    <property type="evidence" value="ECO:0007669"/>
    <property type="project" value="UniProtKB-KW"/>
</dbReference>